<reference evidence="3" key="3">
    <citation type="submission" date="2018-08" db="UniProtKB">
        <authorList>
            <consortium name="EnsemblPlants"/>
        </authorList>
    </citation>
    <scope>IDENTIFICATION</scope>
    <source>
        <strain evidence="3">cv. Bd21</strain>
    </source>
</reference>
<evidence type="ECO:0000256" key="1">
    <source>
        <dbReference type="SAM" id="Phobius"/>
    </source>
</evidence>
<feature type="transmembrane region" description="Helical" evidence="1">
    <location>
        <begin position="12"/>
        <end position="33"/>
    </location>
</feature>
<evidence type="ECO:0000313" key="4">
    <source>
        <dbReference type="Proteomes" id="UP000008810"/>
    </source>
</evidence>
<proteinExistence type="predicted"/>
<reference evidence="2" key="2">
    <citation type="submission" date="2017-06" db="EMBL/GenBank/DDBJ databases">
        <title>WGS assembly of Brachypodium distachyon.</title>
        <authorList>
            <consortium name="The International Brachypodium Initiative"/>
            <person name="Lucas S."/>
            <person name="Harmon-Smith M."/>
            <person name="Lail K."/>
            <person name="Tice H."/>
            <person name="Grimwood J."/>
            <person name="Bruce D."/>
            <person name="Barry K."/>
            <person name="Shu S."/>
            <person name="Lindquist E."/>
            <person name="Wang M."/>
            <person name="Pitluck S."/>
            <person name="Vogel J.P."/>
            <person name="Garvin D.F."/>
            <person name="Mockler T.C."/>
            <person name="Schmutz J."/>
            <person name="Rokhsar D."/>
            <person name="Bevan M.W."/>
        </authorList>
    </citation>
    <scope>NUCLEOTIDE SEQUENCE</scope>
    <source>
        <strain evidence="2">Bd21</strain>
    </source>
</reference>
<feature type="transmembrane region" description="Helical" evidence="1">
    <location>
        <begin position="39"/>
        <end position="62"/>
    </location>
</feature>
<evidence type="ECO:0000313" key="3">
    <source>
        <dbReference type="EnsemblPlants" id="PNT62356"/>
    </source>
</evidence>
<accession>A0A2K2CK09</accession>
<keyword evidence="1" id="KW-0472">Membrane</keyword>
<gene>
    <name evidence="2" type="ORF">BRADI_4g02253v3</name>
</gene>
<name>A0A2K2CK09_BRADI</name>
<sequence>MLLHLLSSRFIALLFWLTCTCILLTDFLCIITPVRLISFGGFLVVLVMLEVPQVSHFLWLNLQIQWRECLTRGLLLQSLRPTEFSLYIEHLLRWVAQQRMMYWCVLLIYKPICTTWLVLSFDLEGPLLLDRGSENLVRTKQSYLRVM</sequence>
<reference evidence="2 3" key="1">
    <citation type="journal article" date="2010" name="Nature">
        <title>Genome sequencing and analysis of the model grass Brachypodium distachyon.</title>
        <authorList>
            <consortium name="International Brachypodium Initiative"/>
        </authorList>
    </citation>
    <scope>NUCLEOTIDE SEQUENCE [LARGE SCALE GENOMIC DNA]</scope>
    <source>
        <strain evidence="2 3">Bd21</strain>
    </source>
</reference>
<dbReference type="Proteomes" id="UP000008810">
    <property type="component" value="Chromosome 4"/>
</dbReference>
<dbReference type="InParanoid" id="A0A2K2CK09"/>
<keyword evidence="4" id="KW-1185">Reference proteome</keyword>
<keyword evidence="1" id="KW-0812">Transmembrane</keyword>
<dbReference type="EnsemblPlants" id="PNT62356">
    <property type="protein sequence ID" value="PNT62356"/>
    <property type="gene ID" value="BRADI_4g02253v3"/>
</dbReference>
<dbReference type="EMBL" id="CM000883">
    <property type="protein sequence ID" value="PNT62356.1"/>
    <property type="molecule type" value="Genomic_DNA"/>
</dbReference>
<organism evidence="2">
    <name type="scientific">Brachypodium distachyon</name>
    <name type="common">Purple false brome</name>
    <name type="synonym">Trachynia distachya</name>
    <dbReference type="NCBI Taxonomy" id="15368"/>
    <lineage>
        <taxon>Eukaryota</taxon>
        <taxon>Viridiplantae</taxon>
        <taxon>Streptophyta</taxon>
        <taxon>Embryophyta</taxon>
        <taxon>Tracheophyta</taxon>
        <taxon>Spermatophyta</taxon>
        <taxon>Magnoliopsida</taxon>
        <taxon>Liliopsida</taxon>
        <taxon>Poales</taxon>
        <taxon>Poaceae</taxon>
        <taxon>BOP clade</taxon>
        <taxon>Pooideae</taxon>
        <taxon>Stipodae</taxon>
        <taxon>Brachypodieae</taxon>
        <taxon>Brachypodium</taxon>
    </lineage>
</organism>
<keyword evidence="1" id="KW-1133">Transmembrane helix</keyword>
<feature type="transmembrane region" description="Helical" evidence="1">
    <location>
        <begin position="100"/>
        <end position="119"/>
    </location>
</feature>
<dbReference type="AlphaFoldDB" id="A0A2K2CK09"/>
<protein>
    <submittedName>
        <fullName evidence="2 3">Uncharacterized protein</fullName>
    </submittedName>
</protein>
<dbReference type="Gramene" id="PNT62356">
    <property type="protein sequence ID" value="PNT62356"/>
    <property type="gene ID" value="BRADI_4g02253v3"/>
</dbReference>
<evidence type="ECO:0000313" key="2">
    <source>
        <dbReference type="EMBL" id="PNT62356.1"/>
    </source>
</evidence>